<name>A0A4V2MN60_9SPHI</name>
<dbReference type="InterPro" id="IPR013325">
    <property type="entry name" value="RNA_pol_sigma_r2"/>
</dbReference>
<evidence type="ECO:0000256" key="4">
    <source>
        <dbReference type="ARBA" id="ARBA00023125"/>
    </source>
</evidence>
<dbReference type="InterPro" id="IPR007630">
    <property type="entry name" value="RNA_pol_sigma70_r4"/>
</dbReference>
<keyword evidence="2" id="KW-0805">Transcription regulation</keyword>
<dbReference type="AlphaFoldDB" id="A0A4V2MN60"/>
<organism evidence="8 9">
    <name type="scientific">Pedobacter frigidisoli</name>
    <dbReference type="NCBI Taxonomy" id="2530455"/>
    <lineage>
        <taxon>Bacteria</taxon>
        <taxon>Pseudomonadati</taxon>
        <taxon>Bacteroidota</taxon>
        <taxon>Sphingobacteriia</taxon>
        <taxon>Sphingobacteriales</taxon>
        <taxon>Sphingobacteriaceae</taxon>
        <taxon>Pedobacter</taxon>
    </lineage>
</organism>
<dbReference type="InterPro" id="IPR039425">
    <property type="entry name" value="RNA_pol_sigma-70-like"/>
</dbReference>
<dbReference type="Proteomes" id="UP000291485">
    <property type="component" value="Unassembled WGS sequence"/>
</dbReference>
<dbReference type="EMBL" id="SJSN01000003">
    <property type="protein sequence ID" value="TCD11490.1"/>
    <property type="molecule type" value="Genomic_DNA"/>
</dbReference>
<evidence type="ECO:0000313" key="9">
    <source>
        <dbReference type="Proteomes" id="UP000291485"/>
    </source>
</evidence>
<reference evidence="8 9" key="1">
    <citation type="submission" date="2019-02" db="EMBL/GenBank/DDBJ databases">
        <title>Pedobacter sp. RP-3-11 sp. nov., isolated from Arctic soil.</title>
        <authorList>
            <person name="Dahal R.H."/>
        </authorList>
    </citation>
    <scope>NUCLEOTIDE SEQUENCE [LARGE SCALE GENOMIC DNA]</scope>
    <source>
        <strain evidence="8 9">RP-3-11</strain>
    </source>
</reference>
<comment type="similarity">
    <text evidence="1">Belongs to the sigma-70 factor family. ECF subfamily.</text>
</comment>
<proteinExistence type="inferred from homology"/>
<keyword evidence="4" id="KW-0238">DNA-binding</keyword>
<dbReference type="Gene3D" id="1.10.1740.10">
    <property type="match status" value="1"/>
</dbReference>
<dbReference type="GO" id="GO:0006352">
    <property type="term" value="P:DNA-templated transcription initiation"/>
    <property type="evidence" value="ECO:0007669"/>
    <property type="project" value="InterPro"/>
</dbReference>
<evidence type="ECO:0000259" key="7">
    <source>
        <dbReference type="Pfam" id="PF04545"/>
    </source>
</evidence>
<dbReference type="RefSeq" id="WP_131556742.1">
    <property type="nucleotide sequence ID" value="NZ_SJSN01000003.1"/>
</dbReference>
<evidence type="ECO:0000313" key="8">
    <source>
        <dbReference type="EMBL" id="TCD11490.1"/>
    </source>
</evidence>
<keyword evidence="9" id="KW-1185">Reference proteome</keyword>
<evidence type="ECO:0000256" key="1">
    <source>
        <dbReference type="ARBA" id="ARBA00010641"/>
    </source>
</evidence>
<evidence type="ECO:0000256" key="5">
    <source>
        <dbReference type="ARBA" id="ARBA00023163"/>
    </source>
</evidence>
<dbReference type="Pfam" id="PF04545">
    <property type="entry name" value="Sigma70_r4"/>
    <property type="match status" value="1"/>
</dbReference>
<evidence type="ECO:0000256" key="3">
    <source>
        <dbReference type="ARBA" id="ARBA00023082"/>
    </source>
</evidence>
<evidence type="ECO:0000256" key="2">
    <source>
        <dbReference type="ARBA" id="ARBA00023015"/>
    </source>
</evidence>
<comment type="caution">
    <text evidence="8">The sequence shown here is derived from an EMBL/GenBank/DDBJ whole genome shotgun (WGS) entry which is preliminary data.</text>
</comment>
<keyword evidence="3" id="KW-0731">Sigma factor</keyword>
<dbReference type="OrthoDB" id="759001at2"/>
<keyword evidence="5" id="KW-0804">Transcription</keyword>
<dbReference type="GO" id="GO:0003677">
    <property type="term" value="F:DNA binding"/>
    <property type="evidence" value="ECO:0007669"/>
    <property type="project" value="UniProtKB-KW"/>
</dbReference>
<dbReference type="GO" id="GO:0016987">
    <property type="term" value="F:sigma factor activity"/>
    <property type="evidence" value="ECO:0007669"/>
    <property type="project" value="UniProtKB-KW"/>
</dbReference>
<evidence type="ECO:0000256" key="6">
    <source>
        <dbReference type="SAM" id="MobiDB-lite"/>
    </source>
</evidence>
<dbReference type="PANTHER" id="PTHR43133">
    <property type="entry name" value="RNA POLYMERASE ECF-TYPE SIGMA FACTO"/>
    <property type="match status" value="1"/>
</dbReference>
<protein>
    <recommendedName>
        <fullName evidence="7">RNA polymerase sigma-70 region 4 domain-containing protein</fullName>
    </recommendedName>
</protein>
<feature type="region of interest" description="Disordered" evidence="6">
    <location>
        <begin position="1"/>
        <end position="20"/>
    </location>
</feature>
<dbReference type="SUPFAM" id="SSF88659">
    <property type="entry name" value="Sigma3 and sigma4 domains of RNA polymerase sigma factors"/>
    <property type="match status" value="1"/>
</dbReference>
<dbReference type="PANTHER" id="PTHR43133:SF8">
    <property type="entry name" value="RNA POLYMERASE SIGMA FACTOR HI_1459-RELATED"/>
    <property type="match status" value="1"/>
</dbReference>
<dbReference type="SUPFAM" id="SSF88946">
    <property type="entry name" value="Sigma2 domain of RNA polymerase sigma factors"/>
    <property type="match status" value="1"/>
</dbReference>
<sequence>MFTKPEFKQDPMSPSMHPSSAEHKENFIQFQKGNEKGLEFFYKLLYPSLYYSGLRYIKDDVNADCIVNEAFLRLWLARKKITDASQVRTFVSKLTSDGCKAYFKTSSNRFNRNMLRLDEIENYQDFMVGCDGTYEVDNEILCDPKEEMNIRRQWEEVEVTLSTLTTVQQLFIRLCIKYSFDYGRIAWHIGGISDYQVAVKVERALNRLKSIITETKKLNVTGKTDRFKFEGDISKEQQAILRMRYELQYSFEEIAHELNLNQRHIQQAFVNASLKIKKTKIM</sequence>
<gene>
    <name evidence="8" type="ORF">EZ449_04300</name>
</gene>
<accession>A0A4V2MN60</accession>
<dbReference type="InterPro" id="IPR013324">
    <property type="entry name" value="RNA_pol_sigma_r3/r4-like"/>
</dbReference>
<feature type="domain" description="RNA polymerase sigma-70 region 4" evidence="7">
    <location>
        <begin position="235"/>
        <end position="278"/>
    </location>
</feature>